<dbReference type="InterPro" id="IPR025248">
    <property type="entry name" value="DUF4007"/>
</dbReference>
<sequence>MKLNPKKAAFGRHETFFLRYGWLTKGFWANLSYINDNTPSDIFKSDNAVVELGVGKNMVASIKYWLQATQLLTSSEKGFLIPTDLGMSLMGNNLEPGWDAYLEDEATLWLLHWLIASNATQATAFYWFFNRYHKTQFTQDELRTALNDFIKESISANTSAGTIKNDISVLTRMYSSVEADKKQSWDDILDSPMSQLGLIEATVNKEYKSSASIKNTLHESVVGFALAQIFESRQATTIPVEELIYSQGDWAAIGAVFRTTESQTLALIEEAIRYIPGKFEINESAGIHQVFKLEEVSPIEYLKLYFEEVKV</sequence>
<accession>A0ABU9TXL0</accession>
<dbReference type="EMBL" id="JBBMQU010000002">
    <property type="protein sequence ID" value="MEM5549527.1"/>
    <property type="molecule type" value="Genomic_DNA"/>
</dbReference>
<dbReference type="Proteomes" id="UP001388366">
    <property type="component" value="Unassembled WGS sequence"/>
</dbReference>
<evidence type="ECO:0000313" key="3">
    <source>
        <dbReference type="Proteomes" id="UP001388366"/>
    </source>
</evidence>
<evidence type="ECO:0000313" key="2">
    <source>
        <dbReference type="EMBL" id="MEM5549527.1"/>
    </source>
</evidence>
<proteinExistence type="predicted"/>
<dbReference type="RefSeq" id="WP_342883195.1">
    <property type="nucleotide sequence ID" value="NZ_JBBMQU010000002.1"/>
</dbReference>
<feature type="domain" description="DUF4007" evidence="1">
    <location>
        <begin position="10"/>
        <end position="301"/>
    </location>
</feature>
<protein>
    <submittedName>
        <fullName evidence="2">DUF4007 family protein</fullName>
    </submittedName>
</protein>
<name>A0ABU9TXL0_9GAMM</name>
<keyword evidence="3" id="KW-1185">Reference proteome</keyword>
<comment type="caution">
    <text evidence="2">The sequence shown here is derived from an EMBL/GenBank/DDBJ whole genome shotgun (WGS) entry which is preliminary data.</text>
</comment>
<reference evidence="2 3" key="1">
    <citation type="submission" date="2024-03" db="EMBL/GenBank/DDBJ databases">
        <title>Community enrichment and isolation of bacterial strains for fucoidan degradation.</title>
        <authorList>
            <person name="Sichert A."/>
        </authorList>
    </citation>
    <scope>NUCLEOTIDE SEQUENCE [LARGE SCALE GENOMIC DNA]</scope>
    <source>
        <strain evidence="2 3">AS81</strain>
    </source>
</reference>
<gene>
    <name evidence="2" type="ORF">WNY63_02100</name>
</gene>
<organism evidence="2 3">
    <name type="scientific">Pseudoalteromonas neustonica</name>
    <dbReference type="NCBI Taxonomy" id="1840331"/>
    <lineage>
        <taxon>Bacteria</taxon>
        <taxon>Pseudomonadati</taxon>
        <taxon>Pseudomonadota</taxon>
        <taxon>Gammaproteobacteria</taxon>
        <taxon>Alteromonadales</taxon>
        <taxon>Pseudoalteromonadaceae</taxon>
        <taxon>Pseudoalteromonas</taxon>
    </lineage>
</organism>
<evidence type="ECO:0000259" key="1">
    <source>
        <dbReference type="Pfam" id="PF13182"/>
    </source>
</evidence>
<dbReference type="Pfam" id="PF13182">
    <property type="entry name" value="DUF4007"/>
    <property type="match status" value="1"/>
</dbReference>